<sequence length="81" mass="9089">MVSTLPAILEGEHQGGLQDDTEDDIPANKELHLGGFEDLMPEDPKTDFDRLMDISLSNDMQLKLVEEAQNMSTLPTRETYP</sequence>
<evidence type="ECO:0000313" key="3">
    <source>
        <dbReference type="Proteomes" id="UP000197138"/>
    </source>
</evidence>
<organism evidence="2 3">
    <name type="scientific">Punica granatum</name>
    <name type="common">Pomegranate</name>
    <dbReference type="NCBI Taxonomy" id="22663"/>
    <lineage>
        <taxon>Eukaryota</taxon>
        <taxon>Viridiplantae</taxon>
        <taxon>Streptophyta</taxon>
        <taxon>Embryophyta</taxon>
        <taxon>Tracheophyta</taxon>
        <taxon>Spermatophyta</taxon>
        <taxon>Magnoliopsida</taxon>
        <taxon>eudicotyledons</taxon>
        <taxon>Gunneridae</taxon>
        <taxon>Pentapetalae</taxon>
        <taxon>rosids</taxon>
        <taxon>malvids</taxon>
        <taxon>Myrtales</taxon>
        <taxon>Lythraceae</taxon>
        <taxon>Punica</taxon>
    </lineage>
</organism>
<comment type="caution">
    <text evidence="2">The sequence shown here is derived from an EMBL/GenBank/DDBJ whole genome shotgun (WGS) entry which is preliminary data.</text>
</comment>
<reference evidence="3" key="1">
    <citation type="journal article" date="2017" name="Plant J.">
        <title>The pomegranate (Punica granatum L.) genome and the genomics of punicalagin biosynthesis.</title>
        <authorList>
            <person name="Qin G."/>
            <person name="Xu C."/>
            <person name="Ming R."/>
            <person name="Tang H."/>
            <person name="Guyot R."/>
            <person name="Kramer E.M."/>
            <person name="Hu Y."/>
            <person name="Yi X."/>
            <person name="Qi Y."/>
            <person name="Xu X."/>
            <person name="Gao Z."/>
            <person name="Pan H."/>
            <person name="Jian J."/>
            <person name="Tian Y."/>
            <person name="Yue Z."/>
            <person name="Xu Y."/>
        </authorList>
    </citation>
    <scope>NUCLEOTIDE SEQUENCE [LARGE SCALE GENOMIC DNA]</scope>
    <source>
        <strain evidence="3">cv. Dabenzi</strain>
    </source>
</reference>
<evidence type="ECO:0000313" key="2">
    <source>
        <dbReference type="EMBL" id="OWM87107.1"/>
    </source>
</evidence>
<proteinExistence type="predicted"/>
<dbReference type="AlphaFoldDB" id="A0A218XQ45"/>
<dbReference type="Proteomes" id="UP000197138">
    <property type="component" value="Unassembled WGS sequence"/>
</dbReference>
<gene>
    <name evidence="2" type="ORF">CDL15_Pgr027042</name>
</gene>
<evidence type="ECO:0000256" key="1">
    <source>
        <dbReference type="SAM" id="MobiDB-lite"/>
    </source>
</evidence>
<dbReference type="EMBL" id="MTKT01000852">
    <property type="protein sequence ID" value="OWM87107.1"/>
    <property type="molecule type" value="Genomic_DNA"/>
</dbReference>
<feature type="region of interest" description="Disordered" evidence="1">
    <location>
        <begin position="1"/>
        <end position="26"/>
    </location>
</feature>
<accession>A0A218XQ45</accession>
<name>A0A218XQ45_PUNGR</name>
<protein>
    <submittedName>
        <fullName evidence="2">Uncharacterized protein</fullName>
    </submittedName>
</protein>